<sequence length="217" mass="25115">MNASSRVSLQAPKRLPIDEKWDKIYFSTCWYQRYAPHIGETVVIKDEKGNKFIAFVKKGNKPHLVFNQTKLRFMYQLTLFGIIILKLVDDSKFEMKVLGHYLGKIDTNDPAKYDGHWGYDPMWVLEISEEMSTEGKLLMIPDDVVDIIYHGSVDYELEVSVSETNECYTWEVQHMGNQFLIAGGWVDFLKNQIKKGIKKIFFYNDGAKSTVVLKVSP</sequence>
<gene>
    <name evidence="1" type="ORF">MILVUS5_LOCUS29440</name>
</gene>
<evidence type="ECO:0000313" key="1">
    <source>
        <dbReference type="EMBL" id="CAJ2664158.1"/>
    </source>
</evidence>
<reference evidence="1" key="1">
    <citation type="submission" date="2023-10" db="EMBL/GenBank/DDBJ databases">
        <authorList>
            <person name="Rodriguez Cubillos JULIANA M."/>
            <person name="De Vega J."/>
        </authorList>
    </citation>
    <scope>NUCLEOTIDE SEQUENCE</scope>
</reference>
<proteinExistence type="predicted"/>
<dbReference type="Proteomes" id="UP001177021">
    <property type="component" value="Unassembled WGS sequence"/>
</dbReference>
<name>A0ACB0L751_TRIPR</name>
<accession>A0ACB0L751</accession>
<protein>
    <submittedName>
        <fullName evidence="1">Uncharacterized protein</fullName>
    </submittedName>
</protein>
<comment type="caution">
    <text evidence="1">The sequence shown here is derived from an EMBL/GenBank/DDBJ whole genome shotgun (WGS) entry which is preliminary data.</text>
</comment>
<evidence type="ECO:0000313" key="2">
    <source>
        <dbReference type="Proteomes" id="UP001177021"/>
    </source>
</evidence>
<organism evidence="1 2">
    <name type="scientific">Trifolium pratense</name>
    <name type="common">Red clover</name>
    <dbReference type="NCBI Taxonomy" id="57577"/>
    <lineage>
        <taxon>Eukaryota</taxon>
        <taxon>Viridiplantae</taxon>
        <taxon>Streptophyta</taxon>
        <taxon>Embryophyta</taxon>
        <taxon>Tracheophyta</taxon>
        <taxon>Spermatophyta</taxon>
        <taxon>Magnoliopsida</taxon>
        <taxon>eudicotyledons</taxon>
        <taxon>Gunneridae</taxon>
        <taxon>Pentapetalae</taxon>
        <taxon>rosids</taxon>
        <taxon>fabids</taxon>
        <taxon>Fabales</taxon>
        <taxon>Fabaceae</taxon>
        <taxon>Papilionoideae</taxon>
        <taxon>50 kb inversion clade</taxon>
        <taxon>NPAAA clade</taxon>
        <taxon>Hologalegina</taxon>
        <taxon>IRL clade</taxon>
        <taxon>Trifolieae</taxon>
        <taxon>Trifolium</taxon>
    </lineage>
</organism>
<dbReference type="EMBL" id="CASHSV030000409">
    <property type="protein sequence ID" value="CAJ2664158.1"/>
    <property type="molecule type" value="Genomic_DNA"/>
</dbReference>
<keyword evidence="2" id="KW-1185">Reference proteome</keyword>